<organism evidence="2 3">
    <name type="scientific">Skermanella cutis</name>
    <dbReference type="NCBI Taxonomy" id="2775420"/>
    <lineage>
        <taxon>Bacteria</taxon>
        <taxon>Pseudomonadati</taxon>
        <taxon>Pseudomonadota</taxon>
        <taxon>Alphaproteobacteria</taxon>
        <taxon>Rhodospirillales</taxon>
        <taxon>Azospirillaceae</taxon>
        <taxon>Skermanella</taxon>
    </lineage>
</organism>
<gene>
    <name evidence="2" type="ORF">IGS68_32660</name>
</gene>
<reference evidence="2" key="1">
    <citation type="submission" date="2021-02" db="EMBL/GenBank/DDBJ databases">
        <title>Skermanella TT6 skin isolate.</title>
        <authorList>
            <person name="Lee K."/>
            <person name="Ganzorig M."/>
        </authorList>
    </citation>
    <scope>NUCLEOTIDE SEQUENCE</scope>
    <source>
        <strain evidence="2">TT6</strain>
    </source>
</reference>
<dbReference type="EMBL" id="CP067422">
    <property type="protein sequence ID" value="QQP93380.1"/>
    <property type="molecule type" value="Genomic_DNA"/>
</dbReference>
<sequence>MAARDAPERRIAATGTHAPGMVAGHGAHEPQESHDCGTTEPDRQPPPGVHDSCPFCFVQSLQVLPADGGRIASPSVAVPLKVTVRDAVPLVARQFLTCLHPRAPPQDDTA</sequence>
<feature type="compositionally biased region" description="Basic and acidic residues" evidence="1">
    <location>
        <begin position="26"/>
        <end position="43"/>
    </location>
</feature>
<keyword evidence="3" id="KW-1185">Reference proteome</keyword>
<evidence type="ECO:0000313" key="2">
    <source>
        <dbReference type="EMBL" id="QQP93380.1"/>
    </source>
</evidence>
<evidence type="ECO:0000313" key="3">
    <source>
        <dbReference type="Proteomes" id="UP000595197"/>
    </source>
</evidence>
<protein>
    <recommendedName>
        <fullName evidence="4">DUF2946 domain-containing protein</fullName>
    </recommendedName>
</protein>
<geneLocation type="plasmid" evidence="2 3">
    <name>pTT6-2</name>
</geneLocation>
<evidence type="ECO:0008006" key="4">
    <source>
        <dbReference type="Google" id="ProtNLM"/>
    </source>
</evidence>
<evidence type="ECO:0000256" key="1">
    <source>
        <dbReference type="SAM" id="MobiDB-lite"/>
    </source>
</evidence>
<proteinExistence type="predicted"/>
<accession>A0ABX7BGV5</accession>
<feature type="region of interest" description="Disordered" evidence="1">
    <location>
        <begin position="1"/>
        <end position="51"/>
    </location>
</feature>
<feature type="compositionally biased region" description="Basic and acidic residues" evidence="1">
    <location>
        <begin position="1"/>
        <end position="11"/>
    </location>
</feature>
<dbReference type="Proteomes" id="UP000595197">
    <property type="component" value="Plasmid pTT6-2"/>
</dbReference>
<keyword evidence="2" id="KW-0614">Plasmid</keyword>
<name>A0ABX7BGV5_9PROT</name>